<protein>
    <submittedName>
        <fullName evidence="1">Uncharacterized protein</fullName>
    </submittedName>
</protein>
<keyword evidence="2" id="KW-1185">Reference proteome</keyword>
<organism evidence="1 2">
    <name type="scientific">Roridomyces roridus</name>
    <dbReference type="NCBI Taxonomy" id="1738132"/>
    <lineage>
        <taxon>Eukaryota</taxon>
        <taxon>Fungi</taxon>
        <taxon>Dikarya</taxon>
        <taxon>Basidiomycota</taxon>
        <taxon>Agaricomycotina</taxon>
        <taxon>Agaricomycetes</taxon>
        <taxon>Agaricomycetidae</taxon>
        <taxon>Agaricales</taxon>
        <taxon>Marasmiineae</taxon>
        <taxon>Mycenaceae</taxon>
        <taxon>Roridomyces</taxon>
    </lineage>
</organism>
<dbReference type="EMBL" id="JARKIF010000016">
    <property type="protein sequence ID" value="KAJ7621214.1"/>
    <property type="molecule type" value="Genomic_DNA"/>
</dbReference>
<name>A0AAD7BHL7_9AGAR</name>
<reference evidence="1" key="1">
    <citation type="submission" date="2023-03" db="EMBL/GenBank/DDBJ databases">
        <title>Massive genome expansion in bonnet fungi (Mycena s.s.) driven by repeated elements and novel gene families across ecological guilds.</title>
        <authorList>
            <consortium name="Lawrence Berkeley National Laboratory"/>
            <person name="Harder C.B."/>
            <person name="Miyauchi S."/>
            <person name="Viragh M."/>
            <person name="Kuo A."/>
            <person name="Thoen E."/>
            <person name="Andreopoulos B."/>
            <person name="Lu D."/>
            <person name="Skrede I."/>
            <person name="Drula E."/>
            <person name="Henrissat B."/>
            <person name="Morin E."/>
            <person name="Kohler A."/>
            <person name="Barry K."/>
            <person name="LaButti K."/>
            <person name="Morin E."/>
            <person name="Salamov A."/>
            <person name="Lipzen A."/>
            <person name="Mereny Z."/>
            <person name="Hegedus B."/>
            <person name="Baldrian P."/>
            <person name="Stursova M."/>
            <person name="Weitz H."/>
            <person name="Taylor A."/>
            <person name="Grigoriev I.V."/>
            <person name="Nagy L.G."/>
            <person name="Martin F."/>
            <person name="Kauserud H."/>
        </authorList>
    </citation>
    <scope>NUCLEOTIDE SEQUENCE</scope>
    <source>
        <strain evidence="1">9284</strain>
    </source>
</reference>
<comment type="caution">
    <text evidence="1">The sequence shown here is derived from an EMBL/GenBank/DDBJ whole genome shotgun (WGS) entry which is preliminary data.</text>
</comment>
<proteinExistence type="predicted"/>
<dbReference type="Proteomes" id="UP001221142">
    <property type="component" value="Unassembled WGS sequence"/>
</dbReference>
<accession>A0AAD7BHL7</accession>
<gene>
    <name evidence="1" type="ORF">FB45DRAFT_1032473</name>
</gene>
<evidence type="ECO:0000313" key="2">
    <source>
        <dbReference type="Proteomes" id="UP001221142"/>
    </source>
</evidence>
<sequence>MLTQSNIAKYFDQCTGPDAVLAIEEILSGYIVAKYLRGASSARVLMKLRGLVFYLRVTGRGHILQVAADPFKALIEEVSLGGERVGILPTQTAPGKAVWNHLRRNAHGERGPTHPLLVTDPTYGGPGPAHIFQSRPLHENETRTPWLQRYFAMRAGDYTGESVPPDYSSYRTMTLPRYVTNEEAVASVLVGY</sequence>
<dbReference type="AlphaFoldDB" id="A0AAD7BHL7"/>
<evidence type="ECO:0000313" key="1">
    <source>
        <dbReference type="EMBL" id="KAJ7621214.1"/>
    </source>
</evidence>